<dbReference type="Pfam" id="PF06782">
    <property type="entry name" value="UPF0236"/>
    <property type="match status" value="1"/>
</dbReference>
<dbReference type="EMBL" id="CP036298">
    <property type="protein sequence ID" value="QDV23805.1"/>
    <property type="molecule type" value="Genomic_DNA"/>
</dbReference>
<proteinExistence type="inferred from homology"/>
<dbReference type="EMBL" id="CP036298">
    <property type="protein sequence ID" value="QDV25386.1"/>
    <property type="molecule type" value="Genomic_DNA"/>
</dbReference>
<evidence type="ECO:0000313" key="4">
    <source>
        <dbReference type="EMBL" id="QDV23805.1"/>
    </source>
</evidence>
<dbReference type="EMBL" id="CP036298">
    <property type="protein sequence ID" value="QDV25157.1"/>
    <property type="molecule type" value="Genomic_DNA"/>
</dbReference>
<dbReference type="KEGG" id="ahel:Q31a_36560"/>
<accession>A0A518G5E5</accession>
<dbReference type="KEGG" id="ahel:Q31a_20520"/>
<evidence type="ECO:0000313" key="9">
    <source>
        <dbReference type="Proteomes" id="UP000318017"/>
    </source>
</evidence>
<reference evidence="4 9" key="1">
    <citation type="submission" date="2019-02" db="EMBL/GenBank/DDBJ databases">
        <title>Deep-cultivation of Planctomycetes and their phenomic and genomic characterization uncovers novel biology.</title>
        <authorList>
            <person name="Wiegand S."/>
            <person name="Jogler M."/>
            <person name="Boedeker C."/>
            <person name="Pinto D."/>
            <person name="Vollmers J."/>
            <person name="Rivas-Marin E."/>
            <person name="Kohn T."/>
            <person name="Peeters S.H."/>
            <person name="Heuer A."/>
            <person name="Rast P."/>
            <person name="Oberbeckmann S."/>
            <person name="Bunk B."/>
            <person name="Jeske O."/>
            <person name="Meyerdierks A."/>
            <person name="Storesund J.E."/>
            <person name="Kallscheuer N."/>
            <person name="Luecker S."/>
            <person name="Lage O.M."/>
            <person name="Pohl T."/>
            <person name="Merkel B.J."/>
            <person name="Hornburger P."/>
            <person name="Mueller R.-W."/>
            <person name="Bruemmer F."/>
            <person name="Labrenz M."/>
            <person name="Spormann A.M."/>
            <person name="Op den Camp H."/>
            <person name="Overmann J."/>
            <person name="Amann R."/>
            <person name="Jetten M.S.M."/>
            <person name="Mascher T."/>
            <person name="Medema M.H."/>
            <person name="Devos D.P."/>
            <person name="Kaster A.-K."/>
            <person name="Ovreas L."/>
            <person name="Rohde M."/>
            <person name="Galperin M.Y."/>
            <person name="Jogler C."/>
        </authorList>
    </citation>
    <scope>NUCLEOTIDE SEQUENCE [LARGE SCALE GENOMIC DNA]</scope>
    <source>
        <strain evidence="4 9">Q31a</strain>
    </source>
</reference>
<dbReference type="KEGG" id="ahel:Q31a_59650"/>
<dbReference type="EMBL" id="CP036298">
    <property type="protein sequence ID" value="QDV23747.1"/>
    <property type="molecule type" value="Genomic_DNA"/>
</dbReference>
<dbReference type="KEGG" id="ahel:Q31a_34800"/>
<evidence type="ECO:0000256" key="2">
    <source>
        <dbReference type="SAM" id="MobiDB-lite"/>
    </source>
</evidence>
<protein>
    <recommendedName>
        <fullName evidence="10">Transposase</fullName>
    </recommendedName>
</protein>
<feature type="region of interest" description="Disordered" evidence="2">
    <location>
        <begin position="106"/>
        <end position="125"/>
    </location>
</feature>
<dbReference type="AlphaFoldDB" id="A0A518G5E5"/>
<keyword evidence="9" id="KW-1185">Reference proteome</keyword>
<evidence type="ECO:0000313" key="7">
    <source>
        <dbReference type="EMBL" id="QDV25386.1"/>
    </source>
</evidence>
<evidence type="ECO:0000313" key="8">
    <source>
        <dbReference type="EMBL" id="QDV27573.1"/>
    </source>
</evidence>
<dbReference type="Proteomes" id="UP000318017">
    <property type="component" value="Chromosome"/>
</dbReference>
<evidence type="ECO:0000313" key="6">
    <source>
        <dbReference type="EMBL" id="QDV25332.1"/>
    </source>
</evidence>
<evidence type="ECO:0008006" key="10">
    <source>
        <dbReference type="Google" id="ProtNLM"/>
    </source>
</evidence>
<name>A0A518G5E5_9BACT</name>
<dbReference type="EMBL" id="CP036298">
    <property type="protein sequence ID" value="QDV27573.1"/>
    <property type="molecule type" value="Genomic_DNA"/>
</dbReference>
<comment type="similarity">
    <text evidence="1">Belongs to the UPF0236 family.</text>
</comment>
<evidence type="ECO:0000256" key="1">
    <source>
        <dbReference type="ARBA" id="ARBA00006539"/>
    </source>
</evidence>
<feature type="region of interest" description="Disordered" evidence="2">
    <location>
        <begin position="152"/>
        <end position="171"/>
    </location>
</feature>
<gene>
    <name evidence="3" type="ORF">Q31a_20520</name>
    <name evidence="4" type="ORF">Q31a_21100</name>
    <name evidence="5" type="ORF">Q31a_34800</name>
    <name evidence="6" type="ORF">Q31a_36560</name>
    <name evidence="7" type="ORF">Q31a_37120</name>
    <name evidence="8" type="ORF">Q31a_59650</name>
</gene>
<dbReference type="RefSeq" id="WP_145076896.1">
    <property type="nucleotide sequence ID" value="NZ_CP036298.1"/>
</dbReference>
<dbReference type="OrthoDB" id="256515at2"/>
<dbReference type="EMBL" id="CP036298">
    <property type="protein sequence ID" value="QDV25332.1"/>
    <property type="molecule type" value="Genomic_DNA"/>
</dbReference>
<dbReference type="InterPro" id="IPR009620">
    <property type="entry name" value="UPF0236"/>
</dbReference>
<evidence type="ECO:0000313" key="5">
    <source>
        <dbReference type="EMBL" id="QDV25157.1"/>
    </source>
</evidence>
<dbReference type="KEGG" id="ahel:Q31a_21100"/>
<sequence length="391" mass="43657">MQLKRVRWAVQDETSSTPIDALLDEAEKSFTCGIREMLCRLNQSSSSFVKTAANIARLSSIDISGESVRQLVEYEGRKVTNQLTRGGIDIGWSSADCTLENVPQKSSASSSAASGAVNDQQKPTPTRVYVGCDGVKVPVVTQAEKTKRRTTIKLKRRRSGKKCRPLPAARAGSDQQYKEARIVVAYNESQTLRLVIATRGDCEVTGRLMRSMATTIKLDEATESIANIDGAPWIRNQLEFHNIVDKINLDYYHMKDNAQKARREMFGEDESGATWLTALTNILMEQGVDALLSELLTQKLTCSGRRLQALEQLIGYISERREIIRYRELRARGIQIGSGPTEAQCKTTTQRVKGRGRRWDFANAECMMNLAALEASNLWDNYWGNHAKNAA</sequence>
<feature type="compositionally biased region" description="Basic residues" evidence="2">
    <location>
        <begin position="152"/>
        <end position="164"/>
    </location>
</feature>
<organism evidence="4 9">
    <name type="scientific">Aureliella helgolandensis</name>
    <dbReference type="NCBI Taxonomy" id="2527968"/>
    <lineage>
        <taxon>Bacteria</taxon>
        <taxon>Pseudomonadati</taxon>
        <taxon>Planctomycetota</taxon>
        <taxon>Planctomycetia</taxon>
        <taxon>Pirellulales</taxon>
        <taxon>Pirellulaceae</taxon>
        <taxon>Aureliella</taxon>
    </lineage>
</organism>
<evidence type="ECO:0000313" key="3">
    <source>
        <dbReference type="EMBL" id="QDV23747.1"/>
    </source>
</evidence>
<dbReference type="KEGG" id="ahel:Q31a_37120"/>